<evidence type="ECO:0000256" key="1">
    <source>
        <dbReference type="ARBA" id="ARBA00022737"/>
    </source>
</evidence>
<keyword evidence="1" id="KW-0677">Repeat</keyword>
<dbReference type="SUPFAM" id="SSF50151">
    <property type="entry name" value="SacY-like RNA-binding domain"/>
    <property type="match status" value="1"/>
</dbReference>
<name>A0AAP9HKE8_LACPA</name>
<feature type="domain" description="PRD" evidence="2">
    <location>
        <begin position="68"/>
        <end position="173"/>
    </location>
</feature>
<feature type="domain" description="PRD" evidence="2">
    <location>
        <begin position="174"/>
        <end position="279"/>
    </location>
</feature>
<dbReference type="Pfam" id="PF00874">
    <property type="entry name" value="PRD"/>
    <property type="match status" value="2"/>
</dbReference>
<dbReference type="GO" id="GO:0006355">
    <property type="term" value="P:regulation of DNA-templated transcription"/>
    <property type="evidence" value="ECO:0007669"/>
    <property type="project" value="InterPro"/>
</dbReference>
<organism evidence="3 4">
    <name type="scientific">Lacticaseibacillus paracasei subsp. paracasei</name>
    <dbReference type="NCBI Taxonomy" id="47714"/>
    <lineage>
        <taxon>Bacteria</taxon>
        <taxon>Bacillati</taxon>
        <taxon>Bacillota</taxon>
        <taxon>Bacilli</taxon>
        <taxon>Lactobacillales</taxon>
        <taxon>Lactobacillaceae</taxon>
        <taxon>Lacticaseibacillus</taxon>
    </lineage>
</organism>
<evidence type="ECO:0000259" key="2">
    <source>
        <dbReference type="PROSITE" id="PS51372"/>
    </source>
</evidence>
<dbReference type="SMART" id="SM01061">
    <property type="entry name" value="CAT_RBD"/>
    <property type="match status" value="1"/>
</dbReference>
<dbReference type="SUPFAM" id="SSF63520">
    <property type="entry name" value="PTS-regulatory domain, PRD"/>
    <property type="match status" value="2"/>
</dbReference>
<reference evidence="3 4" key="1">
    <citation type="submission" date="2017-08" db="EMBL/GenBank/DDBJ databases">
        <title>Genome sequence, comparative genomics and functional analysis of the highly adhesive Lactobacillus paracasei Kobulty strain.</title>
        <authorList>
            <person name="Koryszewska-Baginska A."/>
            <person name="Grynberg M."/>
            <person name="Aleksandrzak-Piekarczyk T."/>
        </authorList>
    </citation>
    <scope>NUCLEOTIDE SEQUENCE [LARGE SCALE GENOMIC DNA]</scope>
    <source>
        <strain evidence="3 4">IBB3423</strain>
    </source>
</reference>
<evidence type="ECO:0000313" key="4">
    <source>
        <dbReference type="Proteomes" id="UP000423274"/>
    </source>
</evidence>
<dbReference type="InterPro" id="IPR036650">
    <property type="entry name" value="CAT_RNA-bd_dom_sf"/>
</dbReference>
<dbReference type="GO" id="GO:0003723">
    <property type="term" value="F:RNA binding"/>
    <property type="evidence" value="ECO:0007669"/>
    <property type="project" value="InterPro"/>
</dbReference>
<protein>
    <submittedName>
        <fullName evidence="3">Beta-glucoside bgl operon antiterminator, BglG family</fullName>
    </submittedName>
</protein>
<dbReference type="Pfam" id="PF03123">
    <property type="entry name" value="CAT_RBD"/>
    <property type="match status" value="1"/>
</dbReference>
<dbReference type="Gene3D" id="2.30.24.10">
    <property type="entry name" value="CAT RNA-binding domain"/>
    <property type="match status" value="1"/>
</dbReference>
<dbReference type="PANTHER" id="PTHR30185">
    <property type="entry name" value="CRYPTIC BETA-GLUCOSIDE BGL OPERON ANTITERMINATOR"/>
    <property type="match status" value="1"/>
</dbReference>
<proteinExistence type="predicted"/>
<dbReference type="Proteomes" id="UP000423274">
    <property type="component" value="Chromosome"/>
</dbReference>
<dbReference type="AlphaFoldDB" id="A0AAP9HKE8"/>
<accession>A0AAP9HKE8</accession>
<dbReference type="InterPro" id="IPR004341">
    <property type="entry name" value="CAT_RNA-bd_dom"/>
</dbReference>
<dbReference type="RefSeq" id="WP_003586121.1">
    <property type="nucleotide sequence ID" value="NZ_CP016355.1"/>
</dbReference>
<dbReference type="EMBL" id="CP022954">
    <property type="protein sequence ID" value="QGV19690.1"/>
    <property type="molecule type" value="Genomic_DNA"/>
</dbReference>
<evidence type="ECO:0000313" key="3">
    <source>
        <dbReference type="EMBL" id="QGV19690.1"/>
    </source>
</evidence>
<dbReference type="PROSITE" id="PS51372">
    <property type="entry name" value="PRD_2"/>
    <property type="match status" value="2"/>
</dbReference>
<dbReference type="InterPro" id="IPR050661">
    <property type="entry name" value="BglG_antiterminators"/>
</dbReference>
<gene>
    <name evidence="3" type="ORF">LCAKO_3204</name>
</gene>
<dbReference type="Gene3D" id="1.10.1790.10">
    <property type="entry name" value="PRD domain"/>
    <property type="match status" value="2"/>
</dbReference>
<dbReference type="InterPro" id="IPR011608">
    <property type="entry name" value="PRD"/>
</dbReference>
<dbReference type="InterPro" id="IPR036634">
    <property type="entry name" value="PRD_sf"/>
</dbReference>
<dbReference type="PANTHER" id="PTHR30185:SF15">
    <property type="entry name" value="CRYPTIC BETA-GLUCOSIDE BGL OPERON ANTITERMINATOR"/>
    <property type="match status" value="1"/>
</dbReference>
<sequence length="279" mass="32455">MKVVKKVYNNNVVLVINEKGHEEIIMGKGIGFNLRAKETFDEAKLSIDKTFVVEDEQSINNLPDILNTIDYSDIELASDIIKQGEKVLGYKCSTSILLTLSDHISFMLQRARQNAFFNAPLEWDIKMLYPSEYEYSLKAVELMRERTGIKIPDQEAAFIALHFINSHYDNRDMQETVFITKVIQNVLNIASYHYGRPFDRSSYNFSRFVTHMRYFVRRQVRGEDLSADSSILGAVSKKYINDYQCALKIKSFLEKEYKWQLSSSEVLYLTLYLNRLSTN</sequence>